<dbReference type="Proteomes" id="UP000316562">
    <property type="component" value="Unassembled WGS sequence"/>
</dbReference>
<gene>
    <name evidence="1" type="ORF">EVJ46_07600</name>
</gene>
<dbReference type="EMBL" id="SGBC01000003">
    <property type="protein sequence ID" value="RZD16048.1"/>
    <property type="molecule type" value="Genomic_DNA"/>
</dbReference>
<dbReference type="InterPro" id="IPR027396">
    <property type="entry name" value="DsrEFH-like"/>
</dbReference>
<organism evidence="1 2">
    <name type="scientific">Acididesulfobacter guangdongensis</name>
    <dbReference type="NCBI Taxonomy" id="2597225"/>
    <lineage>
        <taxon>Bacteria</taxon>
        <taxon>Deltaproteobacteria</taxon>
        <taxon>Candidatus Acidulodesulfobacterales</taxon>
        <taxon>Candidatus Acididesulfobacter</taxon>
    </lineage>
</organism>
<evidence type="ECO:0000313" key="2">
    <source>
        <dbReference type="Proteomes" id="UP000316562"/>
    </source>
</evidence>
<reference evidence="1 2" key="1">
    <citation type="journal article" date="2019" name="ISME J.">
        <title>Insights into ecological role of a new deltaproteobacterial order Candidatus Acidulodesulfobacterales by metagenomics and metatranscriptomics.</title>
        <authorList>
            <person name="Tan S."/>
            <person name="Liu J."/>
            <person name="Fang Y."/>
            <person name="Hedlund B.P."/>
            <person name="Lian Z.H."/>
            <person name="Huang L.Y."/>
            <person name="Li J.T."/>
            <person name="Huang L.N."/>
            <person name="Li W.J."/>
            <person name="Jiang H.C."/>
            <person name="Dong H.L."/>
            <person name="Shu W.S."/>
        </authorList>
    </citation>
    <scope>NUCLEOTIDE SEQUENCE [LARGE SCALE GENOMIC DNA]</scope>
    <source>
        <strain evidence="1">AP2</strain>
    </source>
</reference>
<accession>A0A519BFL4</accession>
<name>A0A519BFL4_ACIG2</name>
<evidence type="ECO:0008006" key="3">
    <source>
        <dbReference type="Google" id="ProtNLM"/>
    </source>
</evidence>
<comment type="caution">
    <text evidence="1">The sequence shown here is derived from an EMBL/GenBank/DDBJ whole genome shotgun (WGS) entry which is preliminary data.</text>
</comment>
<proteinExistence type="predicted"/>
<dbReference type="Pfam" id="PF13686">
    <property type="entry name" value="DrsE_2"/>
    <property type="match status" value="1"/>
</dbReference>
<sequence length="136" mass="14978">MKTLAIIIQKDAYDLILTPLAFAYLGTTVYDEVNILCVNWAVKLLSKEGVKIKLDHQDASLDLIKENVKKAGLPTDLYEIVKALKATGKVHLYGCSLAAAVFGVEEKDLIPEADGIQGATWFLTEKAEKASVFMQY</sequence>
<dbReference type="Gene3D" id="3.40.1260.10">
    <property type="entry name" value="DsrEFH-like"/>
    <property type="match status" value="1"/>
</dbReference>
<dbReference type="PANTHER" id="PTHR34655:SF2">
    <property type="entry name" value="PEROXIREDOXIN FAMILY PROTEIN"/>
    <property type="match status" value="1"/>
</dbReference>
<dbReference type="SUPFAM" id="SSF75169">
    <property type="entry name" value="DsrEFH-like"/>
    <property type="match status" value="1"/>
</dbReference>
<dbReference type="InterPro" id="IPR032836">
    <property type="entry name" value="DsrE2-like"/>
</dbReference>
<evidence type="ECO:0000313" key="1">
    <source>
        <dbReference type="EMBL" id="RZD16048.1"/>
    </source>
</evidence>
<dbReference type="PANTHER" id="PTHR34655">
    <property type="entry name" value="CONSERVED WITHIN P. AEROPHILUM"/>
    <property type="match status" value="1"/>
</dbReference>
<dbReference type="AlphaFoldDB" id="A0A519BFL4"/>
<protein>
    <recommendedName>
        <fullName evidence="3">Peroxiredoxin</fullName>
    </recommendedName>
</protein>